<proteinExistence type="predicted"/>
<name>A0A2P4Y9E9_9STRA</name>
<keyword evidence="2" id="KW-1185">Reference proteome</keyword>
<reference evidence="1 2" key="1">
    <citation type="journal article" date="2017" name="Genome Biol. Evol.">
        <title>Phytophthora megakarya and P. palmivora, closely related causal agents of cacao black pod rot, underwent increases in genome sizes and gene numbers by different mechanisms.</title>
        <authorList>
            <person name="Ali S.S."/>
            <person name="Shao J."/>
            <person name="Lary D.J."/>
            <person name="Kronmiller B."/>
            <person name="Shen D."/>
            <person name="Strem M.D."/>
            <person name="Amoako-Attah I."/>
            <person name="Akrofi A.Y."/>
            <person name="Begoude B.A."/>
            <person name="Ten Hoopen G.M."/>
            <person name="Coulibaly K."/>
            <person name="Kebe B.I."/>
            <person name="Melnick R.L."/>
            <person name="Guiltinan M.J."/>
            <person name="Tyler B.M."/>
            <person name="Meinhardt L.W."/>
            <person name="Bailey B.A."/>
        </authorList>
    </citation>
    <scope>NUCLEOTIDE SEQUENCE [LARGE SCALE GENOMIC DNA]</scope>
    <source>
        <strain evidence="2">sbr112.9</strain>
    </source>
</reference>
<gene>
    <name evidence="1" type="ORF">PHPALM_8607</name>
</gene>
<dbReference type="EMBL" id="NCKW01004869">
    <property type="protein sequence ID" value="POM74437.1"/>
    <property type="molecule type" value="Genomic_DNA"/>
</dbReference>
<organism evidence="1 2">
    <name type="scientific">Phytophthora palmivora</name>
    <dbReference type="NCBI Taxonomy" id="4796"/>
    <lineage>
        <taxon>Eukaryota</taxon>
        <taxon>Sar</taxon>
        <taxon>Stramenopiles</taxon>
        <taxon>Oomycota</taxon>
        <taxon>Peronosporomycetes</taxon>
        <taxon>Peronosporales</taxon>
        <taxon>Peronosporaceae</taxon>
        <taxon>Phytophthora</taxon>
    </lineage>
</organism>
<evidence type="ECO:0000313" key="2">
    <source>
        <dbReference type="Proteomes" id="UP000237271"/>
    </source>
</evidence>
<sequence>MPCGHCFGRSSNLGYVQEQQVSVSEDDAFYLRLPRVMTSGLWIQSWQMAKQGRAWGFLSYGQCEQRARQELVFVWHQGETLSSVKRIADPAGVAVDLPLTHFVAHANGDDHLAAQWIFDRGTWGMTKTNKAFAYITNTVHEDRKVARVLSGRDADASPKVIGIDAQDHATRERLRYLQELLLSTCTGLKEELLNVSIKAIGVLTTYVVRYFPQLKATKSPYRRACGGMLGSRQICSATLLAWSLALNGECAVCAQEQEKAEEKTHMCREHGHLLAVIDELIASNRLMAARLVIVEAAQLKVKRALVATEQEHVPKSSEQNPKPKRRKKQASSLSAVWYEWHTKVPRVWDSSDRQKKSEFRHVVSFIKFFLPHTNAEGCREQVLDTGSRADDAVPAFLKSRGTNAKAAGSVLRALHPLRMSGA</sequence>
<dbReference type="Proteomes" id="UP000237271">
    <property type="component" value="Unassembled WGS sequence"/>
</dbReference>
<evidence type="ECO:0000313" key="1">
    <source>
        <dbReference type="EMBL" id="POM74437.1"/>
    </source>
</evidence>
<comment type="caution">
    <text evidence="1">The sequence shown here is derived from an EMBL/GenBank/DDBJ whole genome shotgun (WGS) entry which is preliminary data.</text>
</comment>
<protein>
    <submittedName>
        <fullName evidence="1">Uncharacterized protein</fullName>
    </submittedName>
</protein>
<accession>A0A2P4Y9E9</accession>
<dbReference type="OrthoDB" id="128544at2759"/>
<dbReference type="AlphaFoldDB" id="A0A2P4Y9E9"/>